<proteinExistence type="predicted"/>
<organism evidence="2">
    <name type="scientific">bioreactor metagenome</name>
    <dbReference type="NCBI Taxonomy" id="1076179"/>
    <lineage>
        <taxon>unclassified sequences</taxon>
        <taxon>metagenomes</taxon>
        <taxon>ecological metagenomes</taxon>
    </lineage>
</organism>
<feature type="region of interest" description="Disordered" evidence="1">
    <location>
        <begin position="1"/>
        <end position="25"/>
    </location>
</feature>
<evidence type="ECO:0008006" key="3">
    <source>
        <dbReference type="Google" id="ProtNLM"/>
    </source>
</evidence>
<comment type="caution">
    <text evidence="2">The sequence shown here is derived from an EMBL/GenBank/DDBJ whole genome shotgun (WGS) entry which is preliminary data.</text>
</comment>
<gene>
    <name evidence="2" type="ORF">SDC9_52815</name>
</gene>
<evidence type="ECO:0000256" key="1">
    <source>
        <dbReference type="SAM" id="MobiDB-lite"/>
    </source>
</evidence>
<dbReference type="EMBL" id="VSSQ01001236">
    <property type="protein sequence ID" value="MPM06514.1"/>
    <property type="molecule type" value="Genomic_DNA"/>
</dbReference>
<reference evidence="2" key="1">
    <citation type="submission" date="2019-08" db="EMBL/GenBank/DDBJ databases">
        <authorList>
            <person name="Kucharzyk K."/>
            <person name="Murdoch R.W."/>
            <person name="Higgins S."/>
            <person name="Loffler F."/>
        </authorList>
    </citation>
    <scope>NUCLEOTIDE SEQUENCE</scope>
</reference>
<evidence type="ECO:0000313" key="2">
    <source>
        <dbReference type="EMBL" id="MPM06514.1"/>
    </source>
</evidence>
<sequence length="101" mass="10639">MKEETNWGFRRGDLPEHWPTGPDGQPQQAALLIAAQSELGGGADVLLSMLSGCGIPAFKSGSLGKVIFGFAGRGVDIYVPQSMLEDAKAILDHPAQSGDEE</sequence>
<feature type="compositionally biased region" description="Basic and acidic residues" evidence="1">
    <location>
        <begin position="1"/>
        <end position="16"/>
    </location>
</feature>
<protein>
    <recommendedName>
        <fullName evidence="3">DUF2007 domain-containing protein</fullName>
    </recommendedName>
</protein>
<name>A0A644WWV1_9ZZZZ</name>
<accession>A0A644WWV1</accession>
<dbReference type="AlphaFoldDB" id="A0A644WWV1"/>